<name>A0A699H6X4_TANCI</name>
<feature type="compositionally biased region" description="Basic and acidic residues" evidence="1">
    <location>
        <begin position="298"/>
        <end position="312"/>
    </location>
</feature>
<evidence type="ECO:0000313" key="3">
    <source>
        <dbReference type="EMBL" id="GEX22499.1"/>
    </source>
</evidence>
<feature type="non-terminal residue" evidence="3">
    <location>
        <position position="1280"/>
    </location>
</feature>
<evidence type="ECO:0000256" key="1">
    <source>
        <dbReference type="SAM" id="MobiDB-lite"/>
    </source>
</evidence>
<dbReference type="InterPro" id="IPR005162">
    <property type="entry name" value="Retrotrans_gag_dom"/>
</dbReference>
<organism evidence="3">
    <name type="scientific">Tanacetum cinerariifolium</name>
    <name type="common">Dalmatian daisy</name>
    <name type="synonym">Chrysanthemum cinerariifolium</name>
    <dbReference type="NCBI Taxonomy" id="118510"/>
    <lineage>
        <taxon>Eukaryota</taxon>
        <taxon>Viridiplantae</taxon>
        <taxon>Streptophyta</taxon>
        <taxon>Embryophyta</taxon>
        <taxon>Tracheophyta</taxon>
        <taxon>Spermatophyta</taxon>
        <taxon>Magnoliopsida</taxon>
        <taxon>eudicotyledons</taxon>
        <taxon>Gunneridae</taxon>
        <taxon>Pentapetalae</taxon>
        <taxon>asterids</taxon>
        <taxon>campanulids</taxon>
        <taxon>Asterales</taxon>
        <taxon>Asteraceae</taxon>
        <taxon>Asteroideae</taxon>
        <taxon>Anthemideae</taxon>
        <taxon>Anthemidinae</taxon>
        <taxon>Tanacetum</taxon>
    </lineage>
</organism>
<feature type="non-terminal residue" evidence="3">
    <location>
        <position position="1"/>
    </location>
</feature>
<feature type="region of interest" description="Disordered" evidence="1">
    <location>
        <begin position="27"/>
        <end position="137"/>
    </location>
</feature>
<reference evidence="3" key="1">
    <citation type="journal article" date="2019" name="Sci. Rep.">
        <title>Draft genome of Tanacetum cinerariifolium, the natural source of mosquito coil.</title>
        <authorList>
            <person name="Yamashiro T."/>
            <person name="Shiraishi A."/>
            <person name="Satake H."/>
            <person name="Nakayama K."/>
        </authorList>
    </citation>
    <scope>NUCLEOTIDE SEQUENCE</scope>
</reference>
<dbReference type="AlphaFoldDB" id="A0A699H6X4"/>
<comment type="caution">
    <text evidence="3">The sequence shown here is derived from an EMBL/GenBank/DDBJ whole genome shotgun (WGS) entry which is preliminary data.</text>
</comment>
<dbReference type="EMBL" id="BKCJ010096194">
    <property type="protein sequence ID" value="GEX22499.1"/>
    <property type="molecule type" value="Genomic_DNA"/>
</dbReference>
<evidence type="ECO:0000259" key="2">
    <source>
        <dbReference type="Pfam" id="PF03732"/>
    </source>
</evidence>
<protein>
    <recommendedName>
        <fullName evidence="2">Retrotransposon gag domain-containing protein</fullName>
    </recommendedName>
</protein>
<dbReference type="PANTHER" id="PTHR33223:SF11">
    <property type="entry name" value="ELEMENT PROTEIN, PUTATIVE-RELATED"/>
    <property type="match status" value="1"/>
</dbReference>
<feature type="region of interest" description="Disordered" evidence="1">
    <location>
        <begin position="275"/>
        <end position="331"/>
    </location>
</feature>
<feature type="compositionally biased region" description="Acidic residues" evidence="1">
    <location>
        <begin position="83"/>
        <end position="93"/>
    </location>
</feature>
<gene>
    <name evidence="3" type="ORF">Tci_294474</name>
</gene>
<feature type="domain" description="Retrotransposon gag" evidence="2">
    <location>
        <begin position="612"/>
        <end position="694"/>
    </location>
</feature>
<proteinExistence type="predicted"/>
<feature type="compositionally biased region" description="Acidic residues" evidence="1">
    <location>
        <begin position="34"/>
        <end position="73"/>
    </location>
</feature>
<sequence>SKVQKSKSQVRPEKSKGRVAIKILKIAGCHNEAQDDDDDQENANKDDDEEGDDDDDQEEGSDDEQASDEEEEEFIHPSLSTHDEEETRDEESFDPVSKTPKNTDDVGNGEEDLGMNVGREEGQDEEDDMLNPNPDAGIESIFETSSQMDVQPQTTVAPLPLSAPTLTPSTIATTTTTLEVNFSEFMQTNQFAGVVSSILEIVQRYIDQRMNEAVKVAVHIQSDRLRDEAQAENEEFLKTIDENMNLYKALVEAYGSDKIILDTYGDTVTLKRRCDDDADKDEEPFAGSDRGSKRQRKGKEPESASALKEKATRSTGKSTQGELAKQTDSRSSFNELMDTPVDFSAFLMNQLKVDSLTPELLAGPTYELMKGSCKSLVELEFFLKEFYKATTNQLDWVNPERQQYPHNLLKPLPLIPNSRGRRVIPFDHFINNDLEYLRGGYEKHALWGISHWGRKRQQFYSFAVNRESAHDVYSKRRIIAVTELKIVEWHNYKHLDWIMVRRDDDKLYKFKEGDFKRLHIQDIKDMLLLLVQGKLTNLTVKERFAFNVSLRMFTRSIVIQRRTRPSTRCRKIPEEAQPYKAGYGPDGMLTDVRTALDDCLKGIRMKKLKDGVEGKAIEWLDIIPLTQITTWDQLISQFLDHFFPVRRTLAFRDLILRFKQRDDEPIKSVRIRFQDLIKQVPHHGIQKWLLVQIFHDNISRIDHRKLDQFTQFCFSSLTEEERWNRIKEYVQYQDDLWDDPSPSMNVSFVSEAMQPTLRGRLKRACKKISFLETPTQEVSLKNLYLICDYCGGTHEADECKQNNPSEQIKEAEKGCRGWRLFLIFKQIHINLPFLETMIHMPKGAKELKDLLSHNEKIKKAPPSMKLSEERSAIIQRSLPQKEGDPAGSESRPPILNKENYLPWLSRLLRYAKSRPNGKLIHNSILNGLYVRKIIPEPGDANHEITITETFHFQTDDKLSDKELKQIEADDQAIQTILLGLPKDIYAAVDSCETAQEIWLRVQQMMKGSGIGIQEKKAKLFNKWERFTSNEGESIESYYHRFLKLMNDLKRNKHFPEKIANEFKAERIAKTQDPLALMANSNNPYRISSNLRNRQIAQPGMNMGQDRQMQMVGGNGGNQFRQYTGQNAGTPAGYNDVIGNQNPIENGNLVIARAEGNAARQNRNQIMCYNYRGVGHYARNCTVRPRRRDAAYLQTQLLIAQKEEAGIQLQAEEYDLMAAAADLDEIKEVNANCILMANLQQASTSGTRTDSAPVYDTDGSAEVHENCDDNEIFNMFTQEEQ</sequence>
<accession>A0A699H6X4</accession>
<dbReference type="PANTHER" id="PTHR33223">
    <property type="entry name" value="CCHC-TYPE DOMAIN-CONTAINING PROTEIN"/>
    <property type="match status" value="1"/>
</dbReference>
<dbReference type="Pfam" id="PF03732">
    <property type="entry name" value="Retrotrans_gag"/>
    <property type="match status" value="1"/>
</dbReference>
<dbReference type="Pfam" id="PF14223">
    <property type="entry name" value="Retrotran_gag_2"/>
    <property type="match status" value="1"/>
</dbReference>